<feature type="transmembrane region" description="Helical" evidence="2">
    <location>
        <begin position="376"/>
        <end position="403"/>
    </location>
</feature>
<dbReference type="PANTHER" id="PTHR11328:SF24">
    <property type="entry name" value="MAJOR FACILITATOR SUPERFAMILY (MFS) PROFILE DOMAIN-CONTAINING PROTEIN"/>
    <property type="match status" value="1"/>
</dbReference>
<dbReference type="Pfam" id="PF13347">
    <property type="entry name" value="MFS_2"/>
    <property type="match status" value="1"/>
</dbReference>
<dbReference type="Proteomes" id="UP000546031">
    <property type="component" value="Unassembled WGS sequence"/>
</dbReference>
<comment type="similarity">
    <text evidence="1">Belongs to the sodium:galactoside symporter (TC 2.A.2) family.</text>
</comment>
<evidence type="ECO:0000256" key="1">
    <source>
        <dbReference type="ARBA" id="ARBA00009617"/>
    </source>
</evidence>
<keyword evidence="2" id="KW-1133">Transmembrane helix</keyword>
<dbReference type="RefSeq" id="WP_176272644.1">
    <property type="nucleotide sequence ID" value="NZ_JABWTA010000001.1"/>
</dbReference>
<evidence type="ECO:0000313" key="4">
    <source>
        <dbReference type="Proteomes" id="UP000546031"/>
    </source>
</evidence>
<dbReference type="GO" id="GO:0005886">
    <property type="term" value="C:plasma membrane"/>
    <property type="evidence" value="ECO:0007669"/>
    <property type="project" value="TreeGrafter"/>
</dbReference>
<accession>A0A850HBH9</accession>
<feature type="transmembrane region" description="Helical" evidence="2">
    <location>
        <begin position="49"/>
        <end position="67"/>
    </location>
</feature>
<dbReference type="InterPro" id="IPR036259">
    <property type="entry name" value="MFS_trans_sf"/>
</dbReference>
<keyword evidence="2" id="KW-0812">Transmembrane</keyword>
<dbReference type="GO" id="GO:0006814">
    <property type="term" value="P:sodium ion transport"/>
    <property type="evidence" value="ECO:0007669"/>
    <property type="project" value="InterPro"/>
</dbReference>
<feature type="transmembrane region" description="Helical" evidence="2">
    <location>
        <begin position="20"/>
        <end position="43"/>
    </location>
</feature>
<dbReference type="InterPro" id="IPR039672">
    <property type="entry name" value="MFS_2"/>
</dbReference>
<feature type="transmembrane region" description="Helical" evidence="2">
    <location>
        <begin position="333"/>
        <end position="356"/>
    </location>
</feature>
<feature type="transmembrane region" description="Helical" evidence="2">
    <location>
        <begin position="188"/>
        <end position="207"/>
    </location>
</feature>
<feature type="transmembrane region" description="Helical" evidence="2">
    <location>
        <begin position="242"/>
        <end position="261"/>
    </location>
</feature>
<dbReference type="AlphaFoldDB" id="A0A850HBH9"/>
<feature type="transmembrane region" description="Helical" evidence="2">
    <location>
        <begin position="415"/>
        <end position="436"/>
    </location>
</feature>
<proteinExistence type="inferred from homology"/>
<dbReference type="InterPro" id="IPR001927">
    <property type="entry name" value="Na/Gal_symport"/>
</dbReference>
<evidence type="ECO:0000313" key="3">
    <source>
        <dbReference type="EMBL" id="NVE94361.1"/>
    </source>
</evidence>
<feature type="transmembrane region" description="Helical" evidence="2">
    <location>
        <begin position="311"/>
        <end position="327"/>
    </location>
</feature>
<gene>
    <name evidence="3" type="ORF">HUO12_05545</name>
</gene>
<dbReference type="GO" id="GO:0015293">
    <property type="term" value="F:symporter activity"/>
    <property type="evidence" value="ECO:0007669"/>
    <property type="project" value="InterPro"/>
</dbReference>
<keyword evidence="2" id="KW-0472">Membrane</keyword>
<dbReference type="GO" id="GO:0008643">
    <property type="term" value="P:carbohydrate transport"/>
    <property type="evidence" value="ECO:0007669"/>
    <property type="project" value="InterPro"/>
</dbReference>
<organism evidence="3 4">
    <name type="scientific">Altererythrobacter lutimaris</name>
    <dbReference type="NCBI Taxonomy" id="2743979"/>
    <lineage>
        <taxon>Bacteria</taxon>
        <taxon>Pseudomonadati</taxon>
        <taxon>Pseudomonadota</taxon>
        <taxon>Alphaproteobacteria</taxon>
        <taxon>Sphingomonadales</taxon>
        <taxon>Erythrobacteraceae</taxon>
        <taxon>Altererythrobacter</taxon>
    </lineage>
</organism>
<dbReference type="CDD" id="cd17332">
    <property type="entry name" value="MFS_MelB_like"/>
    <property type="match status" value="1"/>
</dbReference>
<evidence type="ECO:0000256" key="2">
    <source>
        <dbReference type="SAM" id="Phobius"/>
    </source>
</evidence>
<protein>
    <submittedName>
        <fullName evidence="3">MFS transporter</fullName>
    </submittedName>
</protein>
<name>A0A850HBH9_9SPHN</name>
<feature type="transmembrane region" description="Helical" evidence="2">
    <location>
        <begin position="281"/>
        <end position="299"/>
    </location>
</feature>
<feature type="transmembrane region" description="Helical" evidence="2">
    <location>
        <begin position="88"/>
        <end position="104"/>
    </location>
</feature>
<feature type="transmembrane region" description="Helical" evidence="2">
    <location>
        <begin position="116"/>
        <end position="138"/>
    </location>
</feature>
<sequence length="453" mass="48975">MTETSGASVSDKVSMSSRLAFGVGDFGFVMVWQGTTLFLMYFYTDVAGISPFVAGSIYLAAMVWDAVTDPMFATLAERTRTRWGRYRPWIVCGAIPFGVAYPLAFSTTPTSAIAPWVWALATHIFLRTMYTVVSMPFNSMQARLTHDADERTVLAGFRMVGAASGGMAIAFVTPFVVGIYAASNEATGYLVAAAISGSMAALGLIYCGTAMREPERDDVAASKTGFFEDLAKMFRLFVVNPPLIRVFGIIVVGSICLGMFGKNVLYYFKYDIEQPELALPALLLPAALLIVVTPFWVWLSKRTSKRVALERGLWIAILGYLLFFLNFEGNIMIAFLAIGLIGIGGGAVPVMFWAMLPDTIEFGEAATGVRAEARTFGFATFAQKAAVGINALLLGGLLGWIGFEANTVQSDQTLTALRGVMALVPAAGAIAMLAILRGYKLDQQMHRNLRLSA</sequence>
<dbReference type="NCBIfam" id="TIGR00792">
    <property type="entry name" value="gph"/>
    <property type="match status" value="1"/>
</dbReference>
<comment type="caution">
    <text evidence="3">The sequence shown here is derived from an EMBL/GenBank/DDBJ whole genome shotgun (WGS) entry which is preliminary data.</text>
</comment>
<dbReference type="PANTHER" id="PTHR11328">
    <property type="entry name" value="MAJOR FACILITATOR SUPERFAMILY DOMAIN-CONTAINING PROTEIN"/>
    <property type="match status" value="1"/>
</dbReference>
<dbReference type="EMBL" id="JABWTA010000001">
    <property type="protein sequence ID" value="NVE94361.1"/>
    <property type="molecule type" value="Genomic_DNA"/>
</dbReference>
<dbReference type="Gene3D" id="1.20.1250.20">
    <property type="entry name" value="MFS general substrate transporter like domains"/>
    <property type="match status" value="1"/>
</dbReference>
<dbReference type="SUPFAM" id="SSF103473">
    <property type="entry name" value="MFS general substrate transporter"/>
    <property type="match status" value="1"/>
</dbReference>
<keyword evidence="4" id="KW-1185">Reference proteome</keyword>
<reference evidence="3 4" key="1">
    <citation type="submission" date="2020-06" db="EMBL/GenBank/DDBJ databases">
        <title>Altererythrobacter lutimaris sp. nov., a marine bacterium isolated from a tidal flat.</title>
        <authorList>
            <person name="Kim D."/>
            <person name="Yoo Y."/>
            <person name="Kim J.-J."/>
        </authorList>
    </citation>
    <scope>NUCLEOTIDE SEQUENCE [LARGE SCALE GENOMIC DNA]</scope>
    <source>
        <strain evidence="3 4">JGD-16</strain>
    </source>
</reference>
<feature type="transmembrane region" description="Helical" evidence="2">
    <location>
        <begin position="159"/>
        <end position="182"/>
    </location>
</feature>